<comment type="caution">
    <text evidence="2">The sequence shown here is derived from an EMBL/GenBank/DDBJ whole genome shotgun (WGS) entry which is preliminary data.</text>
</comment>
<keyword evidence="1" id="KW-1133">Transmembrane helix</keyword>
<evidence type="ECO:0000256" key="1">
    <source>
        <dbReference type="SAM" id="Phobius"/>
    </source>
</evidence>
<reference evidence="2 3" key="1">
    <citation type="journal article" date="2021" name="Sci. Rep.">
        <title>The genome of the diatom Chaetoceros tenuissimus carries an ancient integrated fragment of an extant virus.</title>
        <authorList>
            <person name="Hongo Y."/>
            <person name="Kimura K."/>
            <person name="Takaki Y."/>
            <person name="Yoshida Y."/>
            <person name="Baba S."/>
            <person name="Kobayashi G."/>
            <person name="Nagasaki K."/>
            <person name="Hano T."/>
            <person name="Tomaru Y."/>
        </authorList>
    </citation>
    <scope>NUCLEOTIDE SEQUENCE [LARGE SCALE GENOMIC DNA]</scope>
    <source>
        <strain evidence="2 3">NIES-3715</strain>
    </source>
</reference>
<feature type="transmembrane region" description="Helical" evidence="1">
    <location>
        <begin position="37"/>
        <end position="55"/>
    </location>
</feature>
<evidence type="ECO:0000313" key="3">
    <source>
        <dbReference type="Proteomes" id="UP001054902"/>
    </source>
</evidence>
<keyword evidence="1" id="KW-0472">Membrane</keyword>
<protein>
    <submittedName>
        <fullName evidence="2">Uncharacterized protein</fullName>
    </submittedName>
</protein>
<feature type="transmembrane region" description="Helical" evidence="1">
    <location>
        <begin position="140"/>
        <end position="159"/>
    </location>
</feature>
<keyword evidence="3" id="KW-1185">Reference proteome</keyword>
<evidence type="ECO:0000313" key="2">
    <source>
        <dbReference type="EMBL" id="GFH43678.1"/>
    </source>
</evidence>
<feature type="transmembrane region" description="Helical" evidence="1">
    <location>
        <begin position="166"/>
        <end position="183"/>
    </location>
</feature>
<gene>
    <name evidence="2" type="ORF">CTEN210_00151</name>
</gene>
<organism evidence="2 3">
    <name type="scientific">Chaetoceros tenuissimus</name>
    <dbReference type="NCBI Taxonomy" id="426638"/>
    <lineage>
        <taxon>Eukaryota</taxon>
        <taxon>Sar</taxon>
        <taxon>Stramenopiles</taxon>
        <taxon>Ochrophyta</taxon>
        <taxon>Bacillariophyta</taxon>
        <taxon>Coscinodiscophyceae</taxon>
        <taxon>Chaetocerotophycidae</taxon>
        <taxon>Chaetocerotales</taxon>
        <taxon>Chaetocerotaceae</taxon>
        <taxon>Chaetoceros</taxon>
    </lineage>
</organism>
<feature type="transmembrane region" description="Helical" evidence="1">
    <location>
        <begin position="67"/>
        <end position="90"/>
    </location>
</feature>
<proteinExistence type="predicted"/>
<name>A0AAD3CDP9_9STRA</name>
<keyword evidence="1" id="KW-0812">Transmembrane</keyword>
<dbReference type="Proteomes" id="UP001054902">
    <property type="component" value="Unassembled WGS sequence"/>
</dbReference>
<sequence length="214" mass="24217">MSTPRNPQTPFSMGGDLVDNILDQILTTRLQRKGKTVISSSVEFLMSIIVMAFGLKNIEFKHKGYEIGIYVMTGTAIAFILSILLTTWIYSRWITPGKKTTTKKEVEDAYTKTNKSPMIDGLLELPFPARFKGKSWWLPYLMWSLAVAIAAPSITLFVLEREVLNGMFVATIALAGMLMYQIVGDFSEFWVLSRNQVEIPEDEKKEEQGFDDKA</sequence>
<dbReference type="AlphaFoldDB" id="A0AAD3CDP9"/>
<dbReference type="EMBL" id="BLLK01000013">
    <property type="protein sequence ID" value="GFH43678.1"/>
    <property type="molecule type" value="Genomic_DNA"/>
</dbReference>
<accession>A0AAD3CDP9</accession>